<feature type="transmembrane region" description="Helical" evidence="5">
    <location>
        <begin position="95"/>
        <end position="119"/>
    </location>
</feature>
<evidence type="ECO:0000256" key="3">
    <source>
        <dbReference type="ARBA" id="ARBA00022989"/>
    </source>
</evidence>
<feature type="transmembrane region" description="Helical" evidence="5">
    <location>
        <begin position="131"/>
        <end position="153"/>
    </location>
</feature>
<dbReference type="GO" id="GO:0016020">
    <property type="term" value="C:membrane"/>
    <property type="evidence" value="ECO:0007669"/>
    <property type="project" value="UniProtKB-SubCell"/>
</dbReference>
<dbReference type="Proteomes" id="UP001338582">
    <property type="component" value="Chromosome 3"/>
</dbReference>
<feature type="transmembrane region" description="Helical" evidence="5">
    <location>
        <begin position="6"/>
        <end position="25"/>
    </location>
</feature>
<feature type="transmembrane region" description="Helical" evidence="5">
    <location>
        <begin position="444"/>
        <end position="468"/>
    </location>
</feature>
<feature type="transmembrane region" description="Helical" evidence="5">
    <location>
        <begin position="489"/>
        <end position="510"/>
    </location>
</feature>
<evidence type="ECO:0000313" key="9">
    <source>
        <dbReference type="Proteomes" id="UP001338582"/>
    </source>
</evidence>
<evidence type="ECO:0000256" key="5">
    <source>
        <dbReference type="SAM" id="Phobius"/>
    </source>
</evidence>
<reference evidence="8 9" key="1">
    <citation type="submission" date="2023-10" db="EMBL/GenBank/DDBJ databases">
        <title>Draft Genome Sequence of Candida saopaulonensis from a very Premature Infant with Sepsis.</title>
        <authorList>
            <person name="Ning Y."/>
            <person name="Dai R."/>
            <person name="Xiao M."/>
            <person name="Xu Y."/>
            <person name="Yan Q."/>
            <person name="Zhang L."/>
        </authorList>
    </citation>
    <scope>NUCLEOTIDE SEQUENCE [LARGE SCALE GENOMIC DNA]</scope>
    <source>
        <strain evidence="8 9">19XY460</strain>
    </source>
</reference>
<comment type="subcellular location">
    <subcellularLocation>
        <location evidence="1">Membrane</location>
        <topology evidence="1">Multi-pass membrane protein</topology>
    </subcellularLocation>
</comment>
<dbReference type="KEGG" id="asau:88173807"/>
<feature type="transmembrane region" description="Helical" evidence="5">
    <location>
        <begin position="375"/>
        <end position="402"/>
    </location>
</feature>
<evidence type="ECO:0000256" key="2">
    <source>
        <dbReference type="ARBA" id="ARBA00022692"/>
    </source>
</evidence>
<protein>
    <recommendedName>
        <fullName evidence="10">Golgi pH regulator</fullName>
    </recommendedName>
</protein>
<feature type="domain" description="Abscisic acid G-protein coupled receptor-like" evidence="6">
    <location>
        <begin position="370"/>
        <end position="568"/>
    </location>
</feature>
<accession>A0AAX4HA41</accession>
<dbReference type="InterPro" id="IPR025969">
    <property type="entry name" value="ABA_GPCR_dom"/>
</dbReference>
<sequence>MGSLVLNLGLVPLLAVFVAIYLWAYKYVFNHEIIRNYSHRTVLSTLKINELIQECNTKHGLYLVSVENDDVGAENGSSTSNALLSSQPKTTTDRVVGAVFASGTALSIELIIVMLLQLTGSITVNLALLPILIKVLVAVVALVQPFLVISLYVNQLLFPMPLLSSPLSLIRMVVTFALLILWFIVLDRFGSIAAPLGESTGKSFLEEKTNDIVLAGITITAVLSGIGCALTPVRSWIEQRLGRSDSGPAKGDFRAVNDLIQSFNAAKMLEEKRLRELALLKQLSAGTIYNTPPKASGLRLMKQTGAQLFNKVQSFTNLSAFSGLESEEIELEREIASLIDLKQQVYSDLSYKLETILTSRTVSSDSRVNFQRLSLAFDIAFSVYCIYRIINVLVFRLAYLILMSGRQNKNLDDLSDHTRDALAITIAKLVQSLFGYLPMSEAQLINQISFLLSGSLFACSFQNVMVTFKTIGRFLPSNTTLTDQNIRGWLKNLIVSQFLAVYVIATALLIRSNLPQEAAQQILKVLSLSSSRGSSTLKGMLAEVDFVDAWFDKVFGFTSIATLVILSMKFYIEKDGITGDEFDEEMMMEEQSRAKFM</sequence>
<dbReference type="PANTHER" id="PTHR15948:SF0">
    <property type="entry name" value="GOLGI PH REGULATOR A-RELATED"/>
    <property type="match status" value="1"/>
</dbReference>
<dbReference type="InterPro" id="IPR022535">
    <property type="entry name" value="Golgi_pH-regulator_cons_dom"/>
</dbReference>
<gene>
    <name evidence="8" type="ORF">PUMCH_002743</name>
</gene>
<keyword evidence="3 5" id="KW-1133">Transmembrane helix</keyword>
<evidence type="ECO:0000256" key="4">
    <source>
        <dbReference type="ARBA" id="ARBA00023136"/>
    </source>
</evidence>
<feature type="transmembrane region" description="Helical" evidence="5">
    <location>
        <begin position="554"/>
        <end position="572"/>
    </location>
</feature>
<feature type="domain" description="Golgi pH regulator conserved" evidence="7">
    <location>
        <begin position="203"/>
        <end position="261"/>
    </location>
</feature>
<keyword evidence="4 5" id="KW-0472">Membrane</keyword>
<dbReference type="RefSeq" id="XP_062877809.1">
    <property type="nucleotide sequence ID" value="XM_063021739.1"/>
</dbReference>
<organism evidence="8 9">
    <name type="scientific">Australozyma saopauloensis</name>
    <dbReference type="NCBI Taxonomy" id="291208"/>
    <lineage>
        <taxon>Eukaryota</taxon>
        <taxon>Fungi</taxon>
        <taxon>Dikarya</taxon>
        <taxon>Ascomycota</taxon>
        <taxon>Saccharomycotina</taxon>
        <taxon>Pichiomycetes</taxon>
        <taxon>Metschnikowiaceae</taxon>
        <taxon>Australozyma</taxon>
    </lineage>
</organism>
<feature type="transmembrane region" description="Helical" evidence="5">
    <location>
        <begin position="212"/>
        <end position="233"/>
    </location>
</feature>
<dbReference type="GeneID" id="88173807"/>
<dbReference type="EMBL" id="CP138896">
    <property type="protein sequence ID" value="WPK25427.1"/>
    <property type="molecule type" value="Genomic_DNA"/>
</dbReference>
<evidence type="ECO:0000259" key="7">
    <source>
        <dbReference type="Pfam" id="PF12537"/>
    </source>
</evidence>
<dbReference type="InterPro" id="IPR015672">
    <property type="entry name" value="GPHR/GTG"/>
</dbReference>
<evidence type="ECO:0000259" key="6">
    <source>
        <dbReference type="Pfam" id="PF12430"/>
    </source>
</evidence>
<evidence type="ECO:0000313" key="8">
    <source>
        <dbReference type="EMBL" id="WPK25427.1"/>
    </source>
</evidence>
<name>A0AAX4HA41_9ASCO</name>
<feature type="transmembrane region" description="Helical" evidence="5">
    <location>
        <begin position="165"/>
        <end position="185"/>
    </location>
</feature>
<keyword evidence="9" id="KW-1185">Reference proteome</keyword>
<evidence type="ECO:0008006" key="10">
    <source>
        <dbReference type="Google" id="ProtNLM"/>
    </source>
</evidence>
<evidence type="ECO:0000256" key="1">
    <source>
        <dbReference type="ARBA" id="ARBA00004141"/>
    </source>
</evidence>
<dbReference type="Pfam" id="PF12537">
    <property type="entry name" value="GPHR_N"/>
    <property type="match status" value="1"/>
</dbReference>
<dbReference type="Pfam" id="PF12430">
    <property type="entry name" value="ABA_GPCR"/>
    <property type="match status" value="1"/>
</dbReference>
<keyword evidence="2 5" id="KW-0812">Transmembrane</keyword>
<proteinExistence type="predicted"/>
<dbReference type="PANTHER" id="PTHR15948">
    <property type="entry name" value="G-PROTEIN COUPLED RECEPTOR 89-RELATED"/>
    <property type="match status" value="1"/>
</dbReference>
<dbReference type="AlphaFoldDB" id="A0AAX4HA41"/>